<protein>
    <submittedName>
        <fullName evidence="1">Uncharacterized protein</fullName>
    </submittedName>
</protein>
<evidence type="ECO:0000313" key="2">
    <source>
        <dbReference type="Proteomes" id="UP001146670"/>
    </source>
</evidence>
<accession>A0A9X3FML5</accession>
<gene>
    <name evidence="1" type="ORF">OW157_01875</name>
</gene>
<evidence type="ECO:0000313" key="1">
    <source>
        <dbReference type="EMBL" id="MCZ0725312.1"/>
    </source>
</evidence>
<proteinExistence type="predicted"/>
<dbReference type="AlphaFoldDB" id="A0A9X3FML5"/>
<comment type="caution">
    <text evidence="1">The sequence shown here is derived from an EMBL/GenBank/DDBJ whole genome shotgun (WGS) entry which is preliminary data.</text>
</comment>
<organism evidence="1 2">
    <name type="scientific">Aerococcus kribbianus</name>
    <dbReference type="NCBI Taxonomy" id="2999064"/>
    <lineage>
        <taxon>Bacteria</taxon>
        <taxon>Bacillati</taxon>
        <taxon>Bacillota</taxon>
        <taxon>Bacilli</taxon>
        <taxon>Lactobacillales</taxon>
        <taxon>Aerococcaceae</taxon>
        <taxon>Aerococcus</taxon>
    </lineage>
</organism>
<reference evidence="1" key="1">
    <citation type="submission" date="2022-12" db="EMBL/GenBank/DDBJ databases">
        <title>Description and comparative metabolic analysis of Aerococcus sp. nov., isolated from the feces of a pig.</title>
        <authorList>
            <person name="Chang Y.-H."/>
        </authorList>
    </citation>
    <scope>NUCLEOTIDE SEQUENCE</scope>
    <source>
        <strain evidence="1">YH-aer222</strain>
    </source>
</reference>
<dbReference type="RefSeq" id="WP_268751635.1">
    <property type="nucleotide sequence ID" value="NZ_JAPRFQ010000001.1"/>
</dbReference>
<keyword evidence="2" id="KW-1185">Reference proteome</keyword>
<dbReference type="EMBL" id="JAPRFR010000001">
    <property type="protein sequence ID" value="MCZ0725312.1"/>
    <property type="molecule type" value="Genomic_DNA"/>
</dbReference>
<sequence length="109" mass="12554">MDAILEELYDLEMKAQGHEAGVSDHKLNLKHDFEDRKKQLDAQFQADFQEKLANYHSQASQEREAVIGEMTQQFSDDMQKINQAVENDQPKYVANFMAKVKALGVNHNE</sequence>
<dbReference type="Proteomes" id="UP001146670">
    <property type="component" value="Unassembled WGS sequence"/>
</dbReference>
<name>A0A9X3FML5_9LACT</name>